<organism evidence="2 3">
    <name type="scientific">Pelomonas cellulosilytica</name>
    <dbReference type="NCBI Taxonomy" id="2906762"/>
    <lineage>
        <taxon>Bacteria</taxon>
        <taxon>Pseudomonadati</taxon>
        <taxon>Pseudomonadota</taxon>
        <taxon>Betaproteobacteria</taxon>
        <taxon>Burkholderiales</taxon>
        <taxon>Sphaerotilaceae</taxon>
        <taxon>Roseateles</taxon>
    </lineage>
</organism>
<keyword evidence="1" id="KW-0732">Signal</keyword>
<dbReference type="RefSeq" id="WP_233371704.1">
    <property type="nucleotide sequence ID" value="NZ_JAJTWU010000003.1"/>
</dbReference>
<feature type="signal peptide" evidence="1">
    <location>
        <begin position="1"/>
        <end position="30"/>
    </location>
</feature>
<evidence type="ECO:0000313" key="2">
    <source>
        <dbReference type="EMBL" id="MCE4554694.1"/>
    </source>
</evidence>
<dbReference type="EMBL" id="JAJTWU010000003">
    <property type="protein sequence ID" value="MCE4554694.1"/>
    <property type="molecule type" value="Genomic_DNA"/>
</dbReference>
<feature type="chain" id="PRO_5046668116" evidence="1">
    <location>
        <begin position="31"/>
        <end position="328"/>
    </location>
</feature>
<accession>A0ABS8XPK6</accession>
<sequence>MYDDIPAPRARLLSLLVAAACGGLCATASADPTITLTATYALNGNAPADAIPEGSTTPLPGGGADFYFSKDEAGSGVFFHTYGDTNGSSYFGARASGQGLDFYARTSALYSGSYTNTTGSVQLLNFSFNVDSGNVGLSGDGTGSANTRLQIRRNGSVVSQGDTTIVQTTSGVTCSESDIGVLGNWANCASATDSSVYGAGGPFTVNMGLVGIGETILIDYDIVSIVSGRGNVHTCGGGYGGYGGYEGYGGYGGDGGNGNPLPTYECADFSAIARSGDPFDGGTPVNTADFLVTATAVDLPEPGSLGLLAAAGGGWWLSRRRRNGGSAG</sequence>
<reference evidence="2 3" key="1">
    <citation type="submission" date="2021-12" db="EMBL/GenBank/DDBJ databases">
        <title>Genome seq of P8.</title>
        <authorList>
            <person name="Seo T."/>
        </authorList>
    </citation>
    <scope>NUCLEOTIDE SEQUENCE [LARGE SCALE GENOMIC DNA]</scope>
    <source>
        <strain evidence="2 3">P8</strain>
    </source>
</reference>
<protein>
    <submittedName>
        <fullName evidence="2">PEP-CTERM sorting domain-containing protein</fullName>
    </submittedName>
</protein>
<keyword evidence="3" id="KW-1185">Reference proteome</keyword>
<name>A0ABS8XPK6_9BURK</name>
<gene>
    <name evidence="2" type="ORF">LXT13_09610</name>
</gene>
<dbReference type="InterPro" id="IPR013424">
    <property type="entry name" value="Ice-binding_C"/>
</dbReference>
<comment type="caution">
    <text evidence="2">The sequence shown here is derived from an EMBL/GenBank/DDBJ whole genome shotgun (WGS) entry which is preliminary data.</text>
</comment>
<evidence type="ECO:0000256" key="1">
    <source>
        <dbReference type="SAM" id="SignalP"/>
    </source>
</evidence>
<dbReference type="Proteomes" id="UP001200741">
    <property type="component" value="Unassembled WGS sequence"/>
</dbReference>
<proteinExistence type="predicted"/>
<evidence type="ECO:0000313" key="3">
    <source>
        <dbReference type="Proteomes" id="UP001200741"/>
    </source>
</evidence>
<dbReference type="NCBIfam" id="TIGR02595">
    <property type="entry name" value="PEP_CTERM"/>
    <property type="match status" value="1"/>
</dbReference>